<accession>A0A392S1W4</accession>
<protein>
    <submittedName>
        <fullName evidence="2">Uncharacterized protein</fullName>
    </submittedName>
</protein>
<keyword evidence="3" id="KW-1185">Reference proteome</keyword>
<feature type="region of interest" description="Disordered" evidence="1">
    <location>
        <begin position="1"/>
        <end position="81"/>
    </location>
</feature>
<dbReference type="AlphaFoldDB" id="A0A392S1W4"/>
<feature type="compositionally biased region" description="Low complexity" evidence="1">
    <location>
        <begin position="44"/>
        <end position="56"/>
    </location>
</feature>
<evidence type="ECO:0000313" key="2">
    <source>
        <dbReference type="EMBL" id="MCI42848.1"/>
    </source>
</evidence>
<reference evidence="2 3" key="1">
    <citation type="journal article" date="2018" name="Front. Plant Sci.">
        <title>Red Clover (Trifolium pratense) and Zigzag Clover (T. medium) - A Picture of Genomic Similarities and Differences.</title>
        <authorList>
            <person name="Dluhosova J."/>
            <person name="Istvanek J."/>
            <person name="Nedelnik J."/>
            <person name="Repkova J."/>
        </authorList>
    </citation>
    <scope>NUCLEOTIDE SEQUENCE [LARGE SCALE GENOMIC DNA]</scope>
    <source>
        <strain evidence="3">cv. 10/8</strain>
        <tissue evidence="2">Leaf</tissue>
    </source>
</reference>
<feature type="compositionally biased region" description="Low complexity" evidence="1">
    <location>
        <begin position="63"/>
        <end position="75"/>
    </location>
</feature>
<sequence length="81" mass="8314">MHLRSGKSLPNLTSAKSRPKMVRPPPNNQNNNIPSNSEGQPTQASNSNANVSSGVGHTNPAQTSGTMGTTVSSTVICQIGA</sequence>
<dbReference type="Proteomes" id="UP000265520">
    <property type="component" value="Unassembled WGS sequence"/>
</dbReference>
<evidence type="ECO:0000256" key="1">
    <source>
        <dbReference type="SAM" id="MobiDB-lite"/>
    </source>
</evidence>
<feature type="non-terminal residue" evidence="2">
    <location>
        <position position="81"/>
    </location>
</feature>
<evidence type="ECO:0000313" key="3">
    <source>
        <dbReference type="Proteomes" id="UP000265520"/>
    </source>
</evidence>
<organism evidence="2 3">
    <name type="scientific">Trifolium medium</name>
    <dbReference type="NCBI Taxonomy" id="97028"/>
    <lineage>
        <taxon>Eukaryota</taxon>
        <taxon>Viridiplantae</taxon>
        <taxon>Streptophyta</taxon>
        <taxon>Embryophyta</taxon>
        <taxon>Tracheophyta</taxon>
        <taxon>Spermatophyta</taxon>
        <taxon>Magnoliopsida</taxon>
        <taxon>eudicotyledons</taxon>
        <taxon>Gunneridae</taxon>
        <taxon>Pentapetalae</taxon>
        <taxon>rosids</taxon>
        <taxon>fabids</taxon>
        <taxon>Fabales</taxon>
        <taxon>Fabaceae</taxon>
        <taxon>Papilionoideae</taxon>
        <taxon>50 kb inversion clade</taxon>
        <taxon>NPAAA clade</taxon>
        <taxon>Hologalegina</taxon>
        <taxon>IRL clade</taxon>
        <taxon>Trifolieae</taxon>
        <taxon>Trifolium</taxon>
    </lineage>
</organism>
<comment type="caution">
    <text evidence="2">The sequence shown here is derived from an EMBL/GenBank/DDBJ whole genome shotgun (WGS) entry which is preliminary data.</text>
</comment>
<dbReference type="EMBL" id="LXQA010309883">
    <property type="protein sequence ID" value="MCI42848.1"/>
    <property type="molecule type" value="Genomic_DNA"/>
</dbReference>
<proteinExistence type="predicted"/>
<name>A0A392S1W4_9FABA</name>